<feature type="region of interest" description="Disordered" evidence="1">
    <location>
        <begin position="269"/>
        <end position="315"/>
    </location>
</feature>
<dbReference type="Proteomes" id="UP001175001">
    <property type="component" value="Unassembled WGS sequence"/>
</dbReference>
<organism evidence="2 3">
    <name type="scientific">Lasiodiplodia hormozganensis</name>
    <dbReference type="NCBI Taxonomy" id="869390"/>
    <lineage>
        <taxon>Eukaryota</taxon>
        <taxon>Fungi</taxon>
        <taxon>Dikarya</taxon>
        <taxon>Ascomycota</taxon>
        <taxon>Pezizomycotina</taxon>
        <taxon>Dothideomycetes</taxon>
        <taxon>Dothideomycetes incertae sedis</taxon>
        <taxon>Botryosphaeriales</taxon>
        <taxon>Botryosphaeriaceae</taxon>
        <taxon>Lasiodiplodia</taxon>
    </lineage>
</organism>
<feature type="compositionally biased region" description="Polar residues" evidence="1">
    <location>
        <begin position="271"/>
        <end position="285"/>
    </location>
</feature>
<evidence type="ECO:0000256" key="1">
    <source>
        <dbReference type="SAM" id="MobiDB-lite"/>
    </source>
</evidence>
<sequence length="345" mass="38229">MELLWHDVCRSALQSDYVNDTDLQAFQSVPRKPFGVQLKDFVGNVQGKWTENGVWLVAYPLLTADDGTWLARLDIFYFFTDEDCTTHEYVKNPVLTIQHSEDEGNTWDHISLAYDRDSKSLRLTPGDHLDEIDLVRHISIDIDKYKHKDIFPRKLPYKDRAAAERASLMGSSASNFQEEQTDCKKEASEAPAALSVGAKRNRPIILEDSEDEHDAATASNPSGSSSSGHKKVATTGAKASAEVSPAPGGQQAGNGKLEKKIQALEAKVRQQELQIARQSSTTTDTGAHLGTEGNPTPGDGSSERNRQQARDRELEKALQKIQTLEAMVREQGVENTELKLRLADK</sequence>
<feature type="region of interest" description="Disordered" evidence="1">
    <location>
        <begin position="171"/>
        <end position="255"/>
    </location>
</feature>
<evidence type="ECO:0000313" key="2">
    <source>
        <dbReference type="EMBL" id="KAK0658421.1"/>
    </source>
</evidence>
<dbReference type="AlphaFoldDB" id="A0AA39YUW9"/>
<protein>
    <submittedName>
        <fullName evidence="2">Uncharacterized protein</fullName>
    </submittedName>
</protein>
<feature type="compositionally biased region" description="Basic and acidic residues" evidence="1">
    <location>
        <begin position="301"/>
        <end position="315"/>
    </location>
</feature>
<proteinExistence type="predicted"/>
<keyword evidence="3" id="KW-1185">Reference proteome</keyword>
<accession>A0AA39YUW9</accession>
<evidence type="ECO:0000313" key="3">
    <source>
        <dbReference type="Proteomes" id="UP001175001"/>
    </source>
</evidence>
<name>A0AA39YUW9_9PEZI</name>
<dbReference type="EMBL" id="JAUJDW010000018">
    <property type="protein sequence ID" value="KAK0658421.1"/>
    <property type="molecule type" value="Genomic_DNA"/>
</dbReference>
<reference evidence="2" key="1">
    <citation type="submission" date="2023-06" db="EMBL/GenBank/DDBJ databases">
        <title>Multi-omics analyses reveal the molecular pathogenesis toolkit of Lasiodiplodia hormozganensis, a cross-kingdom pathogen.</title>
        <authorList>
            <person name="Felix C."/>
            <person name="Meneses R."/>
            <person name="Goncalves M.F.M."/>
            <person name="Tilleman L."/>
            <person name="Duarte A.S."/>
            <person name="Jorrin-Novo J.V."/>
            <person name="Van De Peer Y."/>
            <person name="Deforce D."/>
            <person name="Van Nieuwerburgh F."/>
            <person name="Esteves A.C."/>
            <person name="Alves A."/>
        </authorList>
    </citation>
    <scope>NUCLEOTIDE SEQUENCE</scope>
    <source>
        <strain evidence="2">CBS 339.90</strain>
    </source>
</reference>
<gene>
    <name evidence="2" type="ORF">DIS24_g4780</name>
</gene>
<comment type="caution">
    <text evidence="2">The sequence shown here is derived from an EMBL/GenBank/DDBJ whole genome shotgun (WGS) entry which is preliminary data.</text>
</comment>